<sequence length="2311" mass="268988">MRYDNRSYGMRYYTERHCVQRLEVKPAKDSYVCDECWKCLNDFHEFYTKLENIHYPPDPEDASCNAKDIRQYLFEFHPVEDVKIEELSQNAEDMEEIEYEYLEACNEETIDNENAERSSGRPKRASAAQANYKIEAAESEWEKDYLATNEDDEYDDDDEADADYNGDEKEEVDYLEEDNDDSEVINYDSPSKAKQEPGTKKEPASEPTSPPKRGRGRPPKAKAEVEIKPEPKSKLRRRGRKRKVSVSSSDSELESDFDDFIDGEDWKKYRNTSKDKGRRSLGFRQLQEKIFSYVDEFICYYCPEKIVFERFHHANLHYKKVHNEPAFLRCPKCGKKCFTPGGFVSHMETHEDPERNKCKICGKVTDQEITLKKHMRAHQENLEKDFPYPCSLCNRRFEEEEKRDKHERLHGRKVIIKKEKGRDLELLEFYKRIYCEVCEEKKPESTSFDNFWDLKVHMGNEHNKTPFLKCPICFKKNVCRQQLMVHVDVHSNPENYRCEVCKEIHQNLEKHMIKAHTPETSLPDEKNYSCEHCGKMFKYQTNLKSHIDRVHGVKDVSCDICHKYFNSKALSAHKRSAHTDEMFMCEHCPKMFKTRSGLESHKSDHDETLRKSVQCLICGKEMRRGASMAKHMKTIHSQEDPVSCDLCGKVFRTTFHMMRHRANTCSATIDSRPYKCEVCGKGFAMKLTMTEHMTTHTRTSLYQCAFCFKTFGYISNLYKHRKKAHPLEWQEVQARPEQGIATLKPDAQPCVCGECWSSVHDFHQFYTKLENIHCDELVAADSTEQQPPEFELPEETHQKEDQLQKNIDDGYERKHVPTVEVIDSNEKRNNSDSAAIEPAKPHTQSDAIDIMDKGDKKHFVEVEDYASNDDDTGGYCPSDDNMLDGDTLNTEGRDESIDKKPTINNVTVVAIPVEQLSVKRGRGRPPKPKLEQQSVAVDAKESPKDTSASEETPAKRPRGRPPKRKLDISGPLDKNEASPAVLETSLVAITTEPVKRRRGRPPKNALTAVAVHSVRGRKVHSVTGNKRSIALRTKVKKEIIRGQEPTCTDSSECESENGSDYEAASAKKKPPKREKSDRDERIFKYVDEFCCHYCVENVTFKRFVDADRHYKLVHNEPGFLKCTKCEKKCFTPGMFVSHMETHEDPEKYKCNICGKITDCNISLKKHMRVHLSQLEENLPFPCSRCKRKFESEEQRNKHEKLHVPKPLVKREKGPDLEVLAFYKRIYCDVCEEQTPNSTSFENFWDLRVHMEQEHNKGAYLKCPICNKRNLYRQHLITHIDMHNNPEKYRFNLKAFQVHKRTAHTDQMLMCEHCPKMFKTRGALEVHKGIHDDTLVQFTTCKLCNKQIRLTNVKKHMTSQHSDDGPVSCEMCGKSFRSMFHMKRHQKNTCEATIDSRKHKCEICGKGFCLKLTMIEHMTTHTRTNKYQCAFCFKSFGYISNLYKHRKKAHPLEWQEIQARPEENIASVIVLNPASEPHICMDCWTTIHNFHRYYTKLEALHDPDDGTTVDESTPNDEMGELKNIEFLEEDAEELLMQMKQIPNASYDGSDEQESPSRGSALESKKKSNDQEFSLFEIEVEQDGDGTVYRLDAFENHEQTDQPKPETRKQPVILNGQMKPSSAGESSTVAIDFFVPEDEPPVKRGRGRPRKQIKEEPDTSLRIIKKENNSSMDEHNTSLDSTGGNDEQVPVKRRRGRPPKNASVQRNASPIVPNPRALKREVKTEREDEDAPDSGGASRPERRSTRVRKAKYFSDMEQDSDEEEEVEVKEEETEPSEYEPGDDPEYEARLQLQRELNMDDFAFYEYQCSLENDHGARDNKIFQYVDEFACHICEEKVTFKRFAEAHLHYRVEHNQPPYLKCPRCEKKCHTPGMFVSHMETHDDPEKNKCQICGKYTDCNISLKKHMRVHQSQLEENLPYPCSLCKRKFETEDLREKHEKLHVPKPYVPKEKGPDQEVLDFYKVIACDICEEEQTDSPTYDNLSDLRAHMVKEHNKNMYLRCPYCSTRQVNRQQVITHIDMHNNPEKYRCEVCKEVHQNLHQHMMKAHAPTTANEADKKYKCDQCGRSFNFLANLKMHVDCVHGVKDVKCNVCNKFFNYRAYRTHKRTAHTDLMLMCELCPKMFKNRKSFEVHKASHEGLMLRMTNCVLCGKLIRTCSMSKHMKTIHSEEDPVNCDLCGKMFRTTFHMKRHQKNTCEVTMDSRSFKCEVCGKGFSTKLTMMEHMTTHTRTNQYQCAFCFKSFGYISNLYKHRKKAHPLEWQEVQAHPEENIASRRYPNAALELQFTLFAATSTVVTLLDDIQRLRIVSTTTTVQ</sequence>
<keyword evidence="9" id="KW-0804">Transcription</keyword>
<evidence type="ECO:0000259" key="14">
    <source>
        <dbReference type="PROSITE" id="PS50157"/>
    </source>
</evidence>
<evidence type="ECO:0000256" key="12">
    <source>
        <dbReference type="PROSITE-ProRule" id="PRU00042"/>
    </source>
</evidence>
<feature type="domain" description="C2H2-type" evidence="14">
    <location>
        <begin position="2057"/>
        <end position="2080"/>
    </location>
</feature>
<dbReference type="STRING" id="34690.A0A182UAL4"/>
<evidence type="ECO:0000313" key="15">
    <source>
        <dbReference type="EnsemblMetazoa" id="AMEC016942-PA"/>
    </source>
</evidence>
<feature type="domain" description="C2H2-type" evidence="14">
    <location>
        <begin position="583"/>
        <end position="605"/>
    </location>
</feature>
<dbReference type="FunFam" id="3.30.160.60:FF:000446">
    <property type="entry name" value="Zinc finger protein"/>
    <property type="match status" value="1"/>
</dbReference>
<keyword evidence="16" id="KW-1185">Reference proteome</keyword>
<evidence type="ECO:0000256" key="7">
    <source>
        <dbReference type="ARBA" id="ARBA00023015"/>
    </source>
</evidence>
<dbReference type="GO" id="GO:0006281">
    <property type="term" value="P:DNA repair"/>
    <property type="evidence" value="ECO:0007669"/>
    <property type="project" value="UniProtKB-KW"/>
</dbReference>
<feature type="domain" description="C2H2-type" evidence="14">
    <location>
        <begin position="1260"/>
        <end position="1287"/>
    </location>
</feature>
<comment type="subcellular location">
    <subcellularLocation>
        <location evidence="1">Nucleus</location>
    </subcellularLocation>
</comment>
<dbReference type="PRINTS" id="PR00929">
    <property type="entry name" value="ATHOOK"/>
</dbReference>
<dbReference type="Proteomes" id="UP000075902">
    <property type="component" value="Unassembled WGS sequence"/>
</dbReference>
<evidence type="ECO:0000256" key="5">
    <source>
        <dbReference type="ARBA" id="ARBA00022771"/>
    </source>
</evidence>
<keyword evidence="11" id="KW-0539">Nucleus</keyword>
<feature type="domain" description="C2H2-type" evidence="14">
    <location>
        <begin position="1885"/>
        <end position="1912"/>
    </location>
</feature>
<organism evidence="15 16">
    <name type="scientific">Anopheles melas</name>
    <dbReference type="NCBI Taxonomy" id="34690"/>
    <lineage>
        <taxon>Eukaryota</taxon>
        <taxon>Metazoa</taxon>
        <taxon>Ecdysozoa</taxon>
        <taxon>Arthropoda</taxon>
        <taxon>Hexapoda</taxon>
        <taxon>Insecta</taxon>
        <taxon>Pterygota</taxon>
        <taxon>Neoptera</taxon>
        <taxon>Endopterygota</taxon>
        <taxon>Diptera</taxon>
        <taxon>Nematocera</taxon>
        <taxon>Culicoidea</taxon>
        <taxon>Culicidae</taxon>
        <taxon>Anophelinae</taxon>
        <taxon>Anopheles</taxon>
    </lineage>
</organism>
<dbReference type="SMART" id="SM00384">
    <property type="entry name" value="AT_hook"/>
    <property type="match status" value="8"/>
</dbReference>
<feature type="domain" description="C2H2-type" evidence="14">
    <location>
        <begin position="674"/>
        <end position="701"/>
    </location>
</feature>
<dbReference type="GO" id="GO:0008270">
    <property type="term" value="F:zinc ion binding"/>
    <property type="evidence" value="ECO:0007669"/>
    <property type="project" value="UniProtKB-KW"/>
</dbReference>
<evidence type="ECO:0000313" key="16">
    <source>
        <dbReference type="Proteomes" id="UP000075902"/>
    </source>
</evidence>
<dbReference type="InterPro" id="IPR012934">
    <property type="entry name" value="Znf_AD"/>
</dbReference>
<feature type="domain" description="C2H2-type" evidence="14">
    <location>
        <begin position="613"/>
        <end position="641"/>
    </location>
</feature>
<feature type="compositionally biased region" description="Basic and acidic residues" evidence="13">
    <location>
        <begin position="1593"/>
        <end position="1607"/>
    </location>
</feature>
<dbReference type="InterPro" id="IPR050752">
    <property type="entry name" value="C2H2-ZF_domain"/>
</dbReference>
<proteinExistence type="predicted"/>
<dbReference type="EnsemblMetazoa" id="AMEC016942-RA">
    <property type="protein sequence ID" value="AMEC016942-PA"/>
    <property type="gene ID" value="AMEC016942"/>
</dbReference>
<keyword evidence="6" id="KW-0862">Zinc</keyword>
<feature type="domain" description="C2H2-type" evidence="14">
    <location>
        <begin position="1917"/>
        <end position="1944"/>
    </location>
</feature>
<feature type="region of interest" description="Disordered" evidence="13">
    <location>
        <begin position="1046"/>
        <end position="1077"/>
    </location>
</feature>
<feature type="compositionally biased region" description="Acidic residues" evidence="13">
    <location>
        <begin position="1754"/>
        <end position="1782"/>
    </location>
</feature>
<dbReference type="PANTHER" id="PTHR24384">
    <property type="entry name" value="FINGER PUTATIVE TRANSCRIPTION FACTOR FAMILY-RELATED"/>
    <property type="match status" value="1"/>
</dbReference>
<dbReference type="PANTHER" id="PTHR24384:SF189">
    <property type="entry name" value="C2H2-TYPE DOMAIN-CONTAINING PROTEIN-RELATED"/>
    <property type="match status" value="1"/>
</dbReference>
<keyword evidence="7" id="KW-0805">Transcription regulation</keyword>
<feature type="compositionally biased region" description="Polar residues" evidence="13">
    <location>
        <begin position="1616"/>
        <end position="1627"/>
    </location>
</feature>
<feature type="region of interest" description="Disordered" evidence="13">
    <location>
        <begin position="111"/>
        <end position="130"/>
    </location>
</feature>
<feature type="region of interest" description="Disordered" evidence="13">
    <location>
        <begin position="917"/>
        <end position="979"/>
    </location>
</feature>
<evidence type="ECO:0000256" key="1">
    <source>
        <dbReference type="ARBA" id="ARBA00004123"/>
    </source>
</evidence>
<dbReference type="InterPro" id="IPR017956">
    <property type="entry name" value="AT_hook_DNA-bd_motif"/>
</dbReference>
<dbReference type="SMART" id="SM00734">
    <property type="entry name" value="ZnF_Rad18"/>
    <property type="match status" value="3"/>
</dbReference>
<feature type="compositionally biased region" description="Basic residues" evidence="13">
    <location>
        <begin position="234"/>
        <end position="244"/>
    </location>
</feature>
<dbReference type="InterPro" id="IPR036236">
    <property type="entry name" value="Znf_C2H2_sf"/>
</dbReference>
<dbReference type="Pfam" id="PF00096">
    <property type="entry name" value="zf-C2H2"/>
    <property type="match status" value="7"/>
</dbReference>
<dbReference type="Gene3D" id="3.30.160.60">
    <property type="entry name" value="Classic Zinc Finger"/>
    <property type="match status" value="15"/>
</dbReference>
<evidence type="ECO:0000256" key="11">
    <source>
        <dbReference type="ARBA" id="ARBA00023242"/>
    </source>
</evidence>
<dbReference type="InterPro" id="IPR006642">
    <property type="entry name" value="Rad18_UBZ4"/>
</dbReference>
<feature type="domain" description="C2H2-type" evidence="14">
    <location>
        <begin position="1180"/>
        <end position="1207"/>
    </location>
</feature>
<feature type="region of interest" description="Disordered" evidence="13">
    <location>
        <begin position="824"/>
        <end position="846"/>
    </location>
</feature>
<evidence type="ECO:0000256" key="10">
    <source>
        <dbReference type="ARBA" id="ARBA00023204"/>
    </source>
</evidence>
<feature type="domain" description="C2H2-type" evidence="14">
    <location>
        <begin position="2170"/>
        <end position="2201"/>
    </location>
</feature>
<evidence type="ECO:0000256" key="3">
    <source>
        <dbReference type="ARBA" id="ARBA00022737"/>
    </source>
</evidence>
<dbReference type="PROSITE" id="PS00028">
    <property type="entry name" value="ZINC_FINGER_C2H2_1"/>
    <property type="match status" value="18"/>
</dbReference>
<feature type="domain" description="C2H2-type" evidence="14">
    <location>
        <begin position="1308"/>
        <end position="1330"/>
    </location>
</feature>
<reference evidence="15" key="2">
    <citation type="submission" date="2020-05" db="UniProtKB">
        <authorList>
            <consortium name="EnsemblMetazoa"/>
        </authorList>
    </citation>
    <scope>IDENTIFICATION</scope>
    <source>
        <strain evidence="15">CM1001059</strain>
    </source>
</reference>
<keyword evidence="2" id="KW-0479">Metal-binding</keyword>
<feature type="domain" description="C2H2-type" evidence="14">
    <location>
        <begin position="1366"/>
        <end position="1386"/>
    </location>
</feature>
<dbReference type="SUPFAM" id="SSF57667">
    <property type="entry name" value="beta-beta-alpha zinc fingers"/>
    <property type="match status" value="14"/>
</dbReference>
<feature type="region of interest" description="Disordered" evidence="13">
    <location>
        <begin position="1543"/>
        <end position="1568"/>
    </location>
</feature>
<keyword evidence="5 12" id="KW-0863">Zinc-finger</keyword>
<feature type="domain" description="C2H2-type" evidence="14">
    <location>
        <begin position="388"/>
        <end position="410"/>
    </location>
</feature>
<dbReference type="InterPro" id="IPR013087">
    <property type="entry name" value="Znf_C2H2_type"/>
</dbReference>
<dbReference type="GO" id="GO:0000978">
    <property type="term" value="F:RNA polymerase II cis-regulatory region sequence-specific DNA binding"/>
    <property type="evidence" value="ECO:0007669"/>
    <property type="project" value="TreeGrafter"/>
</dbReference>
<dbReference type="VEuPathDB" id="VectorBase:AMEC016942"/>
<dbReference type="SMART" id="SM00868">
    <property type="entry name" value="zf-AD"/>
    <property type="match status" value="3"/>
</dbReference>
<feature type="compositionally biased region" description="Acidic residues" evidence="13">
    <location>
        <begin position="149"/>
        <end position="183"/>
    </location>
</feature>
<keyword evidence="4" id="KW-0227">DNA damage</keyword>
<feature type="region of interest" description="Disordered" evidence="13">
    <location>
        <begin position="142"/>
        <end position="248"/>
    </location>
</feature>
<evidence type="ECO:0000256" key="9">
    <source>
        <dbReference type="ARBA" id="ARBA00023163"/>
    </source>
</evidence>
<feature type="region of interest" description="Disordered" evidence="13">
    <location>
        <begin position="1593"/>
        <end position="1782"/>
    </location>
</feature>
<feature type="domain" description="C2H2-type" evidence="14">
    <location>
        <begin position="1148"/>
        <end position="1175"/>
    </location>
</feature>
<dbReference type="GO" id="GO:0005634">
    <property type="term" value="C:nucleus"/>
    <property type="evidence" value="ECO:0007669"/>
    <property type="project" value="UniProtKB-SubCell"/>
</dbReference>
<dbReference type="PROSITE" id="PS50157">
    <property type="entry name" value="ZINC_FINGER_C2H2_2"/>
    <property type="match status" value="22"/>
</dbReference>
<feature type="region of interest" description="Disordered" evidence="13">
    <location>
        <begin position="866"/>
        <end position="901"/>
    </location>
</feature>
<keyword evidence="8" id="KW-0238">DNA-binding</keyword>
<protein>
    <recommendedName>
        <fullName evidence="14">C2H2-type domain-containing protein</fullName>
    </recommendedName>
</protein>
<evidence type="ECO:0000256" key="8">
    <source>
        <dbReference type="ARBA" id="ARBA00023125"/>
    </source>
</evidence>
<evidence type="ECO:0000256" key="2">
    <source>
        <dbReference type="ARBA" id="ARBA00022723"/>
    </source>
</evidence>
<evidence type="ECO:0000256" key="4">
    <source>
        <dbReference type="ARBA" id="ARBA00022763"/>
    </source>
</evidence>
<feature type="domain" description="C2H2-type" evidence="14">
    <location>
        <begin position="356"/>
        <end position="383"/>
    </location>
</feature>
<keyword evidence="10" id="KW-0234">DNA repair</keyword>
<feature type="compositionally biased region" description="Basic and acidic residues" evidence="13">
    <location>
        <begin position="1650"/>
        <end position="1675"/>
    </location>
</feature>
<feature type="compositionally biased region" description="Basic and acidic residues" evidence="13">
    <location>
        <begin position="221"/>
        <end position="233"/>
    </location>
</feature>
<evidence type="ECO:0000256" key="6">
    <source>
        <dbReference type="ARBA" id="ARBA00022833"/>
    </source>
</evidence>
<accession>A0A182UAL4</accession>
<reference evidence="16" key="1">
    <citation type="submission" date="2014-01" db="EMBL/GenBank/DDBJ databases">
        <title>The Genome Sequence of Anopheles melas CM1001059_A (V2).</title>
        <authorList>
            <consortium name="The Broad Institute Genomics Platform"/>
            <person name="Neafsey D.E."/>
            <person name="Besansky N."/>
            <person name="Howell P."/>
            <person name="Walton C."/>
            <person name="Young S.K."/>
            <person name="Zeng Q."/>
            <person name="Gargeya S."/>
            <person name="Fitzgerald M."/>
            <person name="Haas B."/>
            <person name="Abouelleil A."/>
            <person name="Allen A.W."/>
            <person name="Alvarado L."/>
            <person name="Arachchi H.M."/>
            <person name="Berlin A.M."/>
            <person name="Chapman S.B."/>
            <person name="Gainer-Dewar J."/>
            <person name="Goldberg J."/>
            <person name="Griggs A."/>
            <person name="Gujja S."/>
            <person name="Hansen M."/>
            <person name="Howarth C."/>
            <person name="Imamovic A."/>
            <person name="Ireland A."/>
            <person name="Larimer J."/>
            <person name="McCowan C."/>
            <person name="Murphy C."/>
            <person name="Pearson M."/>
            <person name="Poon T.W."/>
            <person name="Priest M."/>
            <person name="Roberts A."/>
            <person name="Saif S."/>
            <person name="Shea T."/>
            <person name="Sisk P."/>
            <person name="Sykes S."/>
            <person name="Wortman J."/>
            <person name="Nusbaum C."/>
            <person name="Birren B."/>
        </authorList>
    </citation>
    <scope>NUCLEOTIDE SEQUENCE [LARGE SCALE GENOMIC DNA]</scope>
    <source>
        <strain evidence="16">CM1001059</strain>
    </source>
</reference>
<feature type="domain" description="C2H2-type" evidence="14">
    <location>
        <begin position="642"/>
        <end position="673"/>
    </location>
</feature>
<dbReference type="GO" id="GO:0000981">
    <property type="term" value="F:DNA-binding transcription factor activity, RNA polymerase II-specific"/>
    <property type="evidence" value="ECO:0007669"/>
    <property type="project" value="TreeGrafter"/>
</dbReference>
<name>A0A182UAL4_9DIPT</name>
<feature type="compositionally biased region" description="Basic and acidic residues" evidence="13">
    <location>
        <begin position="191"/>
        <end position="204"/>
    </location>
</feature>
<feature type="domain" description="C2H2-type" evidence="14">
    <location>
        <begin position="528"/>
        <end position="551"/>
    </location>
</feature>
<feature type="domain" description="C2H2-type" evidence="14">
    <location>
        <begin position="1426"/>
        <end position="1454"/>
    </location>
</feature>
<feature type="compositionally biased region" description="Basic and acidic residues" evidence="13">
    <location>
        <begin position="891"/>
        <end position="901"/>
    </location>
</feature>
<dbReference type="SMART" id="SM00355">
    <property type="entry name" value="ZnF_C2H2"/>
    <property type="match status" value="40"/>
</dbReference>
<feature type="domain" description="C2H2-type" evidence="14">
    <location>
        <begin position="702"/>
        <end position="730"/>
    </location>
</feature>
<feature type="domain" description="C2H2-type" evidence="14">
    <location>
        <begin position="1398"/>
        <end position="1425"/>
    </location>
</feature>
<feature type="domain" description="C2H2-type" evidence="14">
    <location>
        <begin position="2230"/>
        <end position="2258"/>
    </location>
</feature>
<feature type="domain" description="C2H2-type" evidence="14">
    <location>
        <begin position="2202"/>
        <end position="2229"/>
    </location>
</feature>
<keyword evidence="3" id="KW-0677">Repeat</keyword>
<feature type="domain" description="C2H2-type" evidence="14">
    <location>
        <begin position="2112"/>
        <end position="2136"/>
    </location>
</feature>
<evidence type="ECO:0000256" key="13">
    <source>
        <dbReference type="SAM" id="MobiDB-lite"/>
    </source>
</evidence>
<dbReference type="FunFam" id="3.30.160.60:FF:000145">
    <property type="entry name" value="Zinc finger protein 574"/>
    <property type="match status" value="1"/>
</dbReference>